<dbReference type="PROSITE" id="PS51747">
    <property type="entry name" value="CYT_DCMP_DEAMINASES_2"/>
    <property type="match status" value="1"/>
</dbReference>
<comment type="cofactor">
    <cofactor evidence="12">
        <name>Zn(2+)</name>
        <dbReference type="ChEBI" id="CHEBI:29105"/>
    </cofactor>
    <text evidence="12">Binds 1 zinc ion.</text>
</comment>
<evidence type="ECO:0000256" key="8">
    <source>
        <dbReference type="ARBA" id="ARBA00022833"/>
    </source>
</evidence>
<reference evidence="15" key="1">
    <citation type="journal article" date="2019" name="Int. J. Syst. Evol. Microbiol.">
        <title>The Global Catalogue of Microorganisms (GCM) 10K type strain sequencing project: providing services to taxonomists for standard genome sequencing and annotation.</title>
        <authorList>
            <consortium name="The Broad Institute Genomics Platform"/>
            <consortium name="The Broad Institute Genome Sequencing Center for Infectious Disease"/>
            <person name="Wu L."/>
            <person name="Ma J."/>
        </authorList>
    </citation>
    <scope>NUCLEOTIDE SEQUENCE [LARGE SCALE GENOMIC DNA]</scope>
    <source>
        <strain evidence="15">CCUG 56752</strain>
    </source>
</reference>
<organism evidence="14 15">
    <name type="scientific">Psychroflexus salinarum</name>
    <dbReference type="NCBI Taxonomy" id="546024"/>
    <lineage>
        <taxon>Bacteria</taxon>
        <taxon>Pseudomonadati</taxon>
        <taxon>Bacteroidota</taxon>
        <taxon>Flavobacteriia</taxon>
        <taxon>Flavobacteriales</taxon>
        <taxon>Flavobacteriaceae</taxon>
        <taxon>Psychroflexus</taxon>
    </lineage>
</organism>
<evidence type="ECO:0000256" key="10">
    <source>
        <dbReference type="ARBA" id="ARBA00023002"/>
    </source>
</evidence>
<comment type="catalytic activity">
    <reaction evidence="12">
        <text>5-amino-6-(5-phospho-D-ribitylamino)uracil + NADP(+) = 5-amino-6-(5-phospho-D-ribosylamino)uracil + NADPH + H(+)</text>
        <dbReference type="Rhea" id="RHEA:17845"/>
        <dbReference type="ChEBI" id="CHEBI:15378"/>
        <dbReference type="ChEBI" id="CHEBI:57783"/>
        <dbReference type="ChEBI" id="CHEBI:58349"/>
        <dbReference type="ChEBI" id="CHEBI:58421"/>
        <dbReference type="ChEBI" id="CHEBI:58453"/>
        <dbReference type="EC" id="1.1.1.193"/>
    </reaction>
</comment>
<evidence type="ECO:0000256" key="2">
    <source>
        <dbReference type="ARBA" id="ARBA00004882"/>
    </source>
</evidence>
<dbReference type="Gene3D" id="3.40.430.10">
    <property type="entry name" value="Dihydrofolate Reductase, subunit A"/>
    <property type="match status" value="1"/>
</dbReference>
<comment type="caution">
    <text evidence="14">The sequence shown here is derived from an EMBL/GenBank/DDBJ whole genome shotgun (WGS) entry which is preliminary data.</text>
</comment>
<evidence type="ECO:0000313" key="15">
    <source>
        <dbReference type="Proteomes" id="UP001597049"/>
    </source>
</evidence>
<dbReference type="InterPro" id="IPR004794">
    <property type="entry name" value="Eubact_RibD"/>
</dbReference>
<dbReference type="Pfam" id="PF00383">
    <property type="entry name" value="dCMP_cyt_deam_1"/>
    <property type="match status" value="1"/>
</dbReference>
<dbReference type="InterPro" id="IPR050765">
    <property type="entry name" value="Riboflavin_Biosynth_HTPR"/>
</dbReference>
<keyword evidence="15" id="KW-1185">Reference proteome</keyword>
<keyword evidence="12 14" id="KW-0378">Hydrolase</keyword>
<dbReference type="InterPro" id="IPR002125">
    <property type="entry name" value="CMP_dCMP_dom"/>
</dbReference>
<dbReference type="GO" id="GO:0008703">
    <property type="term" value="F:5-amino-6-(5-phosphoribosylamino)uracil reductase activity"/>
    <property type="evidence" value="ECO:0007669"/>
    <property type="project" value="UniProtKB-EC"/>
</dbReference>
<dbReference type="GO" id="GO:0008835">
    <property type="term" value="F:diaminohydroxyphosphoribosylaminopyrimidine deaminase activity"/>
    <property type="evidence" value="ECO:0007669"/>
    <property type="project" value="UniProtKB-EC"/>
</dbReference>
<evidence type="ECO:0000256" key="1">
    <source>
        <dbReference type="ARBA" id="ARBA00002151"/>
    </source>
</evidence>
<dbReference type="Gene3D" id="3.40.140.10">
    <property type="entry name" value="Cytidine Deaminase, domain 2"/>
    <property type="match status" value="1"/>
</dbReference>
<evidence type="ECO:0000256" key="3">
    <source>
        <dbReference type="ARBA" id="ARBA00004910"/>
    </source>
</evidence>
<gene>
    <name evidence="14" type="primary">ribD</name>
    <name evidence="14" type="ORF">ACFQ0R_09420</name>
</gene>
<dbReference type="SUPFAM" id="SSF53927">
    <property type="entry name" value="Cytidine deaminase-like"/>
    <property type="match status" value="1"/>
</dbReference>
<dbReference type="InterPro" id="IPR016193">
    <property type="entry name" value="Cytidine_deaminase-like"/>
</dbReference>
<accession>A0ABW3GQA0</accession>
<keyword evidence="6 12" id="KW-0686">Riboflavin biosynthesis</keyword>
<dbReference type="InterPro" id="IPR002734">
    <property type="entry name" value="RibDG_C"/>
</dbReference>
<evidence type="ECO:0000256" key="6">
    <source>
        <dbReference type="ARBA" id="ARBA00022619"/>
    </source>
</evidence>
<comment type="catalytic activity">
    <reaction evidence="12">
        <text>2,5-diamino-6-hydroxy-4-(5-phosphoribosylamino)-pyrimidine + H2O + H(+) = 5-amino-6-(5-phospho-D-ribosylamino)uracil + NH4(+)</text>
        <dbReference type="Rhea" id="RHEA:21868"/>
        <dbReference type="ChEBI" id="CHEBI:15377"/>
        <dbReference type="ChEBI" id="CHEBI:15378"/>
        <dbReference type="ChEBI" id="CHEBI:28938"/>
        <dbReference type="ChEBI" id="CHEBI:58453"/>
        <dbReference type="ChEBI" id="CHEBI:58614"/>
        <dbReference type="EC" id="3.5.4.26"/>
    </reaction>
</comment>
<dbReference type="Pfam" id="PF01872">
    <property type="entry name" value="RibD_C"/>
    <property type="match status" value="1"/>
</dbReference>
<protein>
    <recommendedName>
        <fullName evidence="12">Riboflavin biosynthesis protein RibD</fullName>
    </recommendedName>
    <domain>
        <recommendedName>
            <fullName evidence="12">Diaminohydroxyphosphoribosylaminopyrimidine deaminase</fullName>
            <shortName evidence="12">DRAP deaminase</shortName>
            <ecNumber evidence="12">3.5.4.26</ecNumber>
        </recommendedName>
        <alternativeName>
            <fullName evidence="12">Riboflavin-specific deaminase</fullName>
        </alternativeName>
    </domain>
    <domain>
        <recommendedName>
            <fullName evidence="12">5-amino-6-(5-phosphoribosylamino)uracil reductase</fullName>
            <ecNumber evidence="12">1.1.1.193</ecNumber>
        </recommendedName>
        <alternativeName>
            <fullName evidence="12">HTP reductase</fullName>
        </alternativeName>
    </domain>
</protein>
<dbReference type="PANTHER" id="PTHR38011">
    <property type="entry name" value="DIHYDROFOLATE REDUCTASE FAMILY PROTEIN (AFU_ORTHOLOGUE AFUA_8G06820)"/>
    <property type="match status" value="1"/>
</dbReference>
<evidence type="ECO:0000259" key="13">
    <source>
        <dbReference type="PROSITE" id="PS51747"/>
    </source>
</evidence>
<dbReference type="Proteomes" id="UP001597049">
    <property type="component" value="Unassembled WGS sequence"/>
</dbReference>
<evidence type="ECO:0000256" key="12">
    <source>
        <dbReference type="PIRNR" id="PIRNR006769"/>
    </source>
</evidence>
<evidence type="ECO:0000313" key="14">
    <source>
        <dbReference type="EMBL" id="MFD0932811.1"/>
    </source>
</evidence>
<sequence length="347" mass="39430">MNTKEFYIKRCLELARNGLGTTYPNPLVGCVIVYGDKIIGEGWHVKAGDAHAEVRAINAVKDQSLMKKSTLYVTLEPCSHFGKTPPCSDLIIDRKIPNIVIGTIDPFASVAGMGVKKLLSAGRNVSVGVCEDECEELNKRFFTFHRKKRPYIILKWAETKRRFIAPIDQQKNEIFWITNKYSQQLVHKWRSEEQSVLVGTQTAVMDNPKLNVRHWKGNNPTRIVIDKSLKLKKGLAVVDSSQPTVIFHQDKLNSENRGQLRFENLNYDEDILPQLLKKLYDLELQSVIIEGGSKTLQSFIDSGLWDEARVFTGQNNIKTGVKAPTLQKQASKTFDIKGDKLNYFYND</sequence>
<keyword evidence="11" id="KW-0511">Multifunctional enzyme</keyword>
<dbReference type="EC" id="1.1.1.193" evidence="12"/>
<keyword evidence="7 12" id="KW-0479">Metal-binding</keyword>
<dbReference type="PIRSF" id="PIRSF006769">
    <property type="entry name" value="RibD"/>
    <property type="match status" value="1"/>
</dbReference>
<dbReference type="InterPro" id="IPR016192">
    <property type="entry name" value="APOBEC/CMP_deaminase_Zn-bd"/>
</dbReference>
<keyword evidence="8 12" id="KW-0862">Zinc</keyword>
<comment type="function">
    <text evidence="1 12">Converts 2,5-diamino-6-(ribosylamino)-4(3h)-pyrimidinone 5'-phosphate into 5-amino-6-(ribosylamino)-2,4(1h,3h)-pyrimidinedione 5'-phosphate.</text>
</comment>
<feature type="domain" description="CMP/dCMP-type deaminase" evidence="13">
    <location>
        <begin position="2"/>
        <end position="126"/>
    </location>
</feature>
<dbReference type="EMBL" id="JBHTIV010000010">
    <property type="protein sequence ID" value="MFD0932811.1"/>
    <property type="molecule type" value="Genomic_DNA"/>
</dbReference>
<evidence type="ECO:0000256" key="5">
    <source>
        <dbReference type="ARBA" id="ARBA00007417"/>
    </source>
</evidence>
<evidence type="ECO:0000256" key="9">
    <source>
        <dbReference type="ARBA" id="ARBA00022857"/>
    </source>
</evidence>
<evidence type="ECO:0000256" key="4">
    <source>
        <dbReference type="ARBA" id="ARBA00005259"/>
    </source>
</evidence>
<dbReference type="EC" id="3.5.4.26" evidence="12"/>
<evidence type="ECO:0000256" key="11">
    <source>
        <dbReference type="ARBA" id="ARBA00023268"/>
    </source>
</evidence>
<comment type="similarity">
    <text evidence="5 12">In the C-terminal section; belongs to the HTP reductase family.</text>
</comment>
<dbReference type="PROSITE" id="PS00903">
    <property type="entry name" value="CYT_DCMP_DEAMINASES_1"/>
    <property type="match status" value="1"/>
</dbReference>
<proteinExistence type="inferred from homology"/>
<dbReference type="InterPro" id="IPR024072">
    <property type="entry name" value="DHFR-like_dom_sf"/>
</dbReference>
<dbReference type="SUPFAM" id="SSF53597">
    <property type="entry name" value="Dihydrofolate reductase-like"/>
    <property type="match status" value="1"/>
</dbReference>
<comment type="pathway">
    <text evidence="2 12">Cofactor biosynthesis; riboflavin biosynthesis; 5-amino-6-(D-ribitylamino)uracil from GTP: step 2/4.</text>
</comment>
<evidence type="ECO:0000256" key="7">
    <source>
        <dbReference type="ARBA" id="ARBA00022723"/>
    </source>
</evidence>
<dbReference type="PANTHER" id="PTHR38011:SF7">
    <property type="entry name" value="2,5-DIAMINO-6-RIBOSYLAMINO-4(3H)-PYRIMIDINONE 5'-PHOSPHATE REDUCTASE"/>
    <property type="match status" value="1"/>
</dbReference>
<keyword evidence="10 12" id="KW-0560">Oxidoreductase</keyword>
<dbReference type="CDD" id="cd01284">
    <property type="entry name" value="Riboflavin_deaminase-reductase"/>
    <property type="match status" value="1"/>
</dbReference>
<dbReference type="RefSeq" id="WP_379658120.1">
    <property type="nucleotide sequence ID" value="NZ_JBHTIV010000010.1"/>
</dbReference>
<comment type="pathway">
    <text evidence="3 12">Cofactor biosynthesis; riboflavin biosynthesis; 5-amino-6-(D-ribitylamino)uracil from GTP: step 3/4.</text>
</comment>
<dbReference type="NCBIfam" id="TIGR00326">
    <property type="entry name" value="eubact_ribD"/>
    <property type="match status" value="1"/>
</dbReference>
<comment type="similarity">
    <text evidence="4 12">In the N-terminal section; belongs to the cytidine and deoxycytidylate deaminase family.</text>
</comment>
<keyword evidence="9 12" id="KW-0521">NADP</keyword>
<name>A0ABW3GQA0_9FLAO</name>